<keyword evidence="4" id="KW-1185">Reference proteome</keyword>
<evidence type="ECO:0000256" key="2">
    <source>
        <dbReference type="SAM" id="SignalP"/>
    </source>
</evidence>
<accession>A0A316GA25</accession>
<evidence type="ECO:0008006" key="5">
    <source>
        <dbReference type="Google" id="ProtNLM"/>
    </source>
</evidence>
<feature type="signal peptide" evidence="2">
    <location>
        <begin position="1"/>
        <end position="21"/>
    </location>
</feature>
<proteinExistence type="predicted"/>
<dbReference type="KEGG" id="salo:EF888_11910"/>
<feature type="compositionally biased region" description="Low complexity" evidence="1">
    <location>
        <begin position="85"/>
        <end position="111"/>
    </location>
</feature>
<organism evidence="3 4">
    <name type="scientific">Silicimonas algicola</name>
    <dbReference type="NCBI Taxonomy" id="1826607"/>
    <lineage>
        <taxon>Bacteria</taxon>
        <taxon>Pseudomonadati</taxon>
        <taxon>Pseudomonadota</taxon>
        <taxon>Alphaproteobacteria</taxon>
        <taxon>Rhodobacterales</taxon>
        <taxon>Paracoccaceae</taxon>
    </lineage>
</organism>
<name>A0A316GA25_9RHOB</name>
<dbReference type="RefSeq" id="WP_109758382.1">
    <property type="nucleotide sequence ID" value="NZ_CP034588.1"/>
</dbReference>
<feature type="region of interest" description="Disordered" evidence="1">
    <location>
        <begin position="75"/>
        <end position="111"/>
    </location>
</feature>
<feature type="compositionally biased region" description="Gly residues" evidence="1">
    <location>
        <begin position="75"/>
        <end position="84"/>
    </location>
</feature>
<evidence type="ECO:0000313" key="4">
    <source>
        <dbReference type="Proteomes" id="UP000245390"/>
    </source>
</evidence>
<keyword evidence="2" id="KW-0732">Signal</keyword>
<sequence length="196" mass="19076">MKRIFSTACIAALCLTMPLHALDVSVGASVGGIDANVSASVGHGSLADVDASVGSGGSTSGLGVDASVGLGGGSYGGGSGGGTNPGTNPGTGTNGPSNTPGSQPNGNPDGLGNGLPLVMVKAFLGRPVVSSDGILLGRVNDIKPSGKACPMLGVKTNPGLDLDYSQVWLKTSRCGGGDGAIRLGMKSSTFINRATY</sequence>
<dbReference type="AlphaFoldDB" id="A0A316GA25"/>
<gene>
    <name evidence="3" type="ORF">C8D95_102457</name>
</gene>
<evidence type="ECO:0000313" key="3">
    <source>
        <dbReference type="EMBL" id="PWK57809.1"/>
    </source>
</evidence>
<comment type="caution">
    <text evidence="3">The sequence shown here is derived from an EMBL/GenBank/DDBJ whole genome shotgun (WGS) entry which is preliminary data.</text>
</comment>
<dbReference type="Proteomes" id="UP000245390">
    <property type="component" value="Unassembled WGS sequence"/>
</dbReference>
<protein>
    <recommendedName>
        <fullName evidence="5">Secreted protein</fullName>
    </recommendedName>
</protein>
<dbReference type="EMBL" id="QGGV01000002">
    <property type="protein sequence ID" value="PWK57809.1"/>
    <property type="molecule type" value="Genomic_DNA"/>
</dbReference>
<reference evidence="3 4" key="1">
    <citation type="submission" date="2018-05" db="EMBL/GenBank/DDBJ databases">
        <title>Genomic Encyclopedia of Type Strains, Phase IV (KMG-IV): sequencing the most valuable type-strain genomes for metagenomic binning, comparative biology and taxonomic classification.</title>
        <authorList>
            <person name="Goeker M."/>
        </authorList>
    </citation>
    <scope>NUCLEOTIDE SEQUENCE [LARGE SCALE GENOMIC DNA]</scope>
    <source>
        <strain evidence="3 4">DSM 103371</strain>
    </source>
</reference>
<evidence type="ECO:0000256" key="1">
    <source>
        <dbReference type="SAM" id="MobiDB-lite"/>
    </source>
</evidence>
<feature type="chain" id="PRO_5016293460" description="Secreted protein" evidence="2">
    <location>
        <begin position="22"/>
        <end position="196"/>
    </location>
</feature>